<dbReference type="Pfam" id="PF00535">
    <property type="entry name" value="Glycos_transf_2"/>
    <property type="match status" value="1"/>
</dbReference>
<dbReference type="CDD" id="cd04179">
    <property type="entry name" value="DPM_DPG-synthase_like"/>
    <property type="match status" value="1"/>
</dbReference>
<accession>A0ABP8WSD4</accession>
<evidence type="ECO:0000259" key="10">
    <source>
        <dbReference type="Pfam" id="PF00535"/>
    </source>
</evidence>
<reference evidence="12" key="1">
    <citation type="journal article" date="2019" name="Int. J. Syst. Evol. Microbiol.">
        <title>The Global Catalogue of Microorganisms (GCM) 10K type strain sequencing project: providing services to taxonomists for standard genome sequencing and annotation.</title>
        <authorList>
            <consortium name="The Broad Institute Genomics Platform"/>
            <consortium name="The Broad Institute Genome Sequencing Center for Infectious Disease"/>
            <person name="Wu L."/>
            <person name="Ma J."/>
        </authorList>
    </citation>
    <scope>NUCLEOTIDE SEQUENCE [LARGE SCALE GENOMIC DNA]</scope>
    <source>
        <strain evidence="12">JCM 18127</strain>
    </source>
</reference>
<feature type="transmembrane region" description="Helical" evidence="9">
    <location>
        <begin position="271"/>
        <end position="296"/>
    </location>
</feature>
<dbReference type="PANTHER" id="PTHR48090:SF3">
    <property type="entry name" value="UNDECAPRENYL-PHOSPHATE 4-DEOXY-4-FORMAMIDO-L-ARABINOSE TRANSFERASE"/>
    <property type="match status" value="1"/>
</dbReference>
<keyword evidence="7 9" id="KW-1133">Transmembrane helix</keyword>
<feature type="domain" description="Glycosyltransferase 2-like" evidence="10">
    <location>
        <begin position="4"/>
        <end position="166"/>
    </location>
</feature>
<keyword evidence="12" id="KW-1185">Reference proteome</keyword>
<dbReference type="EMBL" id="BAABIM010000004">
    <property type="protein sequence ID" value="GAA4694652.1"/>
    <property type="molecule type" value="Genomic_DNA"/>
</dbReference>
<evidence type="ECO:0000256" key="2">
    <source>
        <dbReference type="ARBA" id="ARBA00022475"/>
    </source>
</evidence>
<keyword evidence="5 9" id="KW-0812">Transmembrane</keyword>
<dbReference type="InterPro" id="IPR029044">
    <property type="entry name" value="Nucleotide-diphossugar_trans"/>
</dbReference>
<evidence type="ECO:0000256" key="8">
    <source>
        <dbReference type="ARBA" id="ARBA00023136"/>
    </source>
</evidence>
<dbReference type="InterPro" id="IPR001173">
    <property type="entry name" value="Glyco_trans_2-like"/>
</dbReference>
<dbReference type="Proteomes" id="UP001500621">
    <property type="component" value="Unassembled WGS sequence"/>
</dbReference>
<comment type="caution">
    <text evidence="11">The sequence shown here is derived from an EMBL/GenBank/DDBJ whole genome shotgun (WGS) entry which is preliminary data.</text>
</comment>
<keyword evidence="8 9" id="KW-0472">Membrane</keyword>
<evidence type="ECO:0000313" key="11">
    <source>
        <dbReference type="EMBL" id="GAA4694652.1"/>
    </source>
</evidence>
<protein>
    <submittedName>
        <fullName evidence="11">Glycosyltransferase family 2 protein</fullName>
    </submittedName>
</protein>
<proteinExistence type="inferred from homology"/>
<evidence type="ECO:0000256" key="7">
    <source>
        <dbReference type="ARBA" id="ARBA00022989"/>
    </source>
</evidence>
<dbReference type="InterPro" id="IPR050256">
    <property type="entry name" value="Glycosyltransferase_2"/>
</dbReference>
<feature type="transmembrane region" description="Helical" evidence="9">
    <location>
        <begin position="236"/>
        <end position="256"/>
    </location>
</feature>
<evidence type="ECO:0000256" key="5">
    <source>
        <dbReference type="ARBA" id="ARBA00022692"/>
    </source>
</evidence>
<evidence type="ECO:0000313" key="12">
    <source>
        <dbReference type="Proteomes" id="UP001500621"/>
    </source>
</evidence>
<evidence type="ECO:0000256" key="6">
    <source>
        <dbReference type="ARBA" id="ARBA00022985"/>
    </source>
</evidence>
<gene>
    <name evidence="11" type="ORF">GCM10023226_36130</name>
</gene>
<comment type="similarity">
    <text evidence="1">Belongs to the glycosyltransferase 2 family.</text>
</comment>
<evidence type="ECO:0000256" key="1">
    <source>
        <dbReference type="ARBA" id="ARBA00006739"/>
    </source>
</evidence>
<evidence type="ECO:0000256" key="3">
    <source>
        <dbReference type="ARBA" id="ARBA00022676"/>
    </source>
</evidence>
<dbReference type="Gene3D" id="3.90.550.10">
    <property type="entry name" value="Spore Coat Polysaccharide Biosynthesis Protein SpsA, Chain A"/>
    <property type="match status" value="1"/>
</dbReference>
<organism evidence="11 12">
    <name type="scientific">Nocardioides nanhaiensis</name>
    <dbReference type="NCBI Taxonomy" id="1476871"/>
    <lineage>
        <taxon>Bacteria</taxon>
        <taxon>Bacillati</taxon>
        <taxon>Actinomycetota</taxon>
        <taxon>Actinomycetes</taxon>
        <taxon>Propionibacteriales</taxon>
        <taxon>Nocardioidaceae</taxon>
        <taxon>Nocardioides</taxon>
    </lineage>
</organism>
<evidence type="ECO:0000256" key="9">
    <source>
        <dbReference type="SAM" id="Phobius"/>
    </source>
</evidence>
<keyword evidence="2" id="KW-1003">Cell membrane</keyword>
<sequence length="307" mass="33495">MIWVVVPALDEAENLVELVPRIAAEVLAFDPLGRVLVVDDGSTDDTGKVMARLMGDLPCVELETHRHNLGKAAALQHGFARALDGGADVVVMMDADGQDDPAELPRLLARLEDGADLVTGARLERHDRFVKRTTSRLYNRTTGLLSGAPGRDFNSGFKAMRADVARDVSPMLYGEMHRYLTVIAHGLGHRVAEVPVQHHARMRGSSKYGLNRFWRGMSDLVTVRFLLSYEHRPSHLFGGIGVLSFLAGMVCLVWLTGLKLVAGLAIGDRPLLIAGVLLVMVGLQLTLFGLLAELVVNARNRDPGRRA</sequence>
<keyword evidence="3" id="KW-0328">Glycosyltransferase</keyword>
<evidence type="ECO:0000256" key="4">
    <source>
        <dbReference type="ARBA" id="ARBA00022679"/>
    </source>
</evidence>
<keyword evidence="6" id="KW-0448">Lipopolysaccharide biosynthesis</keyword>
<dbReference type="RefSeq" id="WP_345268508.1">
    <property type="nucleotide sequence ID" value="NZ_BAABIM010000004.1"/>
</dbReference>
<keyword evidence="4" id="KW-0808">Transferase</keyword>
<dbReference type="SUPFAM" id="SSF53448">
    <property type="entry name" value="Nucleotide-diphospho-sugar transferases"/>
    <property type="match status" value="1"/>
</dbReference>
<name>A0ABP8WSD4_9ACTN</name>
<dbReference type="PANTHER" id="PTHR48090">
    <property type="entry name" value="UNDECAPRENYL-PHOSPHATE 4-DEOXY-4-FORMAMIDO-L-ARABINOSE TRANSFERASE-RELATED"/>
    <property type="match status" value="1"/>
</dbReference>